<comment type="caution">
    <text evidence="2">The sequence shown here is derived from an EMBL/GenBank/DDBJ whole genome shotgun (WGS) entry which is preliminary data.</text>
</comment>
<feature type="region of interest" description="Disordered" evidence="1">
    <location>
        <begin position="95"/>
        <end position="138"/>
    </location>
</feature>
<organism evidence="2 3">
    <name type="scientific">Streptomyces cuspidosporus</name>
    <dbReference type="NCBI Taxonomy" id="66882"/>
    <lineage>
        <taxon>Bacteria</taxon>
        <taxon>Bacillati</taxon>
        <taxon>Actinomycetota</taxon>
        <taxon>Actinomycetes</taxon>
        <taxon>Kitasatosporales</taxon>
        <taxon>Streptomycetaceae</taxon>
        <taxon>Streptomyces</taxon>
    </lineage>
</organism>
<dbReference type="EMBL" id="BAAASD010000031">
    <property type="protein sequence ID" value="GAA2360695.1"/>
    <property type="molecule type" value="Genomic_DNA"/>
</dbReference>
<keyword evidence="3" id="KW-1185">Reference proteome</keyword>
<reference evidence="2 3" key="1">
    <citation type="journal article" date="2019" name="Int. J. Syst. Evol. Microbiol.">
        <title>The Global Catalogue of Microorganisms (GCM) 10K type strain sequencing project: providing services to taxonomists for standard genome sequencing and annotation.</title>
        <authorList>
            <consortium name="The Broad Institute Genomics Platform"/>
            <consortium name="The Broad Institute Genome Sequencing Center for Infectious Disease"/>
            <person name="Wu L."/>
            <person name="Ma J."/>
        </authorList>
    </citation>
    <scope>NUCLEOTIDE SEQUENCE [LARGE SCALE GENOMIC DNA]</scope>
    <source>
        <strain evidence="2 3">JCM 4316</strain>
    </source>
</reference>
<proteinExistence type="predicted"/>
<dbReference type="Proteomes" id="UP001500253">
    <property type="component" value="Unassembled WGS sequence"/>
</dbReference>
<protein>
    <recommendedName>
        <fullName evidence="4">Secreted protein</fullName>
    </recommendedName>
</protein>
<feature type="region of interest" description="Disordered" evidence="1">
    <location>
        <begin position="49"/>
        <end position="79"/>
    </location>
</feature>
<gene>
    <name evidence="2" type="ORF">GCM10010246_58980</name>
</gene>
<accession>A0ABN3GUL9</accession>
<evidence type="ECO:0000256" key="1">
    <source>
        <dbReference type="SAM" id="MobiDB-lite"/>
    </source>
</evidence>
<sequence length="138" mass="14594">MSECSLWALLGPLTGAVDAPSEHPVAGTALSVPFPRICEEQNAAFIRSAPEPRGPWTTLTGCRRMRDSTAGPVAGDRADMVGVNVSGTPAEFGVGAVPGRQRGGHGQWHRGHPVDLQRPEQPQVEQPDSSAQRVGPVR</sequence>
<name>A0ABN3GUL9_9ACTN</name>
<evidence type="ECO:0000313" key="3">
    <source>
        <dbReference type="Proteomes" id="UP001500253"/>
    </source>
</evidence>
<evidence type="ECO:0008006" key="4">
    <source>
        <dbReference type="Google" id="ProtNLM"/>
    </source>
</evidence>
<evidence type="ECO:0000313" key="2">
    <source>
        <dbReference type="EMBL" id="GAA2360695.1"/>
    </source>
</evidence>
<feature type="compositionally biased region" description="Polar residues" evidence="1">
    <location>
        <begin position="123"/>
        <end position="132"/>
    </location>
</feature>